<keyword evidence="6" id="KW-1185">Reference proteome</keyword>
<accession>A0ABP4I6F8</accession>
<dbReference type="InterPro" id="IPR011711">
    <property type="entry name" value="GntR_C"/>
</dbReference>
<feature type="domain" description="HTH gntR-type" evidence="4">
    <location>
        <begin position="8"/>
        <end position="75"/>
    </location>
</feature>
<evidence type="ECO:0000256" key="3">
    <source>
        <dbReference type="ARBA" id="ARBA00023163"/>
    </source>
</evidence>
<dbReference type="SUPFAM" id="SSF46785">
    <property type="entry name" value="Winged helix' DNA-binding domain"/>
    <property type="match status" value="1"/>
</dbReference>
<dbReference type="PANTHER" id="PTHR43537:SF45">
    <property type="entry name" value="GNTR FAMILY REGULATORY PROTEIN"/>
    <property type="match status" value="1"/>
</dbReference>
<sequence>MTALPAPPSRVQQVYDAIVDDICTGRLTPGTPLRQEQLAERFAVSRQPVQQALLLLRNQGMLRDFGRRGLEVAPVDVEFVRHLYGLRAVLDGYAARCAAGKLSAEESSRGFALVAEGQAADREKNYARMVAADIDFHRFVTEHSGNPLLIESAGVIWRNVQRVMGELLFRGSAPKWVWEDHAAIFSAVVSGDADRAEMLARQHAEHGEQLILDALAGHPEETGDTATGTAS</sequence>
<dbReference type="SMART" id="SM00895">
    <property type="entry name" value="FCD"/>
    <property type="match status" value="1"/>
</dbReference>
<dbReference type="InterPro" id="IPR036388">
    <property type="entry name" value="WH-like_DNA-bd_sf"/>
</dbReference>
<dbReference type="Pfam" id="PF00392">
    <property type="entry name" value="GntR"/>
    <property type="match status" value="1"/>
</dbReference>
<evidence type="ECO:0000259" key="4">
    <source>
        <dbReference type="PROSITE" id="PS50949"/>
    </source>
</evidence>
<evidence type="ECO:0000256" key="2">
    <source>
        <dbReference type="ARBA" id="ARBA00023125"/>
    </source>
</evidence>
<protein>
    <submittedName>
        <fullName evidence="5">GntR family transcriptional regulator</fullName>
    </submittedName>
</protein>
<evidence type="ECO:0000256" key="1">
    <source>
        <dbReference type="ARBA" id="ARBA00023015"/>
    </source>
</evidence>
<evidence type="ECO:0000313" key="6">
    <source>
        <dbReference type="Proteomes" id="UP001501414"/>
    </source>
</evidence>
<comment type="caution">
    <text evidence="5">The sequence shown here is derived from an EMBL/GenBank/DDBJ whole genome shotgun (WGS) entry which is preliminary data.</text>
</comment>
<dbReference type="PROSITE" id="PS50949">
    <property type="entry name" value="HTH_GNTR"/>
    <property type="match status" value="1"/>
</dbReference>
<keyword evidence="3" id="KW-0804">Transcription</keyword>
<keyword evidence="1" id="KW-0805">Transcription regulation</keyword>
<gene>
    <name evidence="5" type="ORF">GCM10009613_05820</name>
</gene>
<dbReference type="EMBL" id="BAAAJK010000002">
    <property type="protein sequence ID" value="GAA1380861.1"/>
    <property type="molecule type" value="Genomic_DNA"/>
</dbReference>
<dbReference type="RefSeq" id="WP_344018030.1">
    <property type="nucleotide sequence ID" value="NZ_BAAAJK010000002.1"/>
</dbReference>
<name>A0ABP4I6F8_9PSEU</name>
<dbReference type="Gene3D" id="1.10.10.10">
    <property type="entry name" value="Winged helix-like DNA-binding domain superfamily/Winged helix DNA-binding domain"/>
    <property type="match status" value="1"/>
</dbReference>
<dbReference type="InterPro" id="IPR036390">
    <property type="entry name" value="WH_DNA-bd_sf"/>
</dbReference>
<dbReference type="PANTHER" id="PTHR43537">
    <property type="entry name" value="TRANSCRIPTIONAL REGULATOR, GNTR FAMILY"/>
    <property type="match status" value="1"/>
</dbReference>
<reference evidence="6" key="1">
    <citation type="journal article" date="2019" name="Int. J. Syst. Evol. Microbiol.">
        <title>The Global Catalogue of Microorganisms (GCM) 10K type strain sequencing project: providing services to taxonomists for standard genome sequencing and annotation.</title>
        <authorList>
            <consortium name="The Broad Institute Genomics Platform"/>
            <consortium name="The Broad Institute Genome Sequencing Center for Infectious Disease"/>
            <person name="Wu L."/>
            <person name="Ma J."/>
        </authorList>
    </citation>
    <scope>NUCLEOTIDE SEQUENCE [LARGE SCALE GENOMIC DNA]</scope>
    <source>
        <strain evidence="6">JCM 11896</strain>
    </source>
</reference>
<proteinExistence type="predicted"/>
<dbReference type="Proteomes" id="UP001501414">
    <property type="component" value="Unassembled WGS sequence"/>
</dbReference>
<keyword evidence="2" id="KW-0238">DNA-binding</keyword>
<organism evidence="5 6">
    <name type="scientific">Pseudonocardia kongjuensis</name>
    <dbReference type="NCBI Taxonomy" id="102227"/>
    <lineage>
        <taxon>Bacteria</taxon>
        <taxon>Bacillati</taxon>
        <taxon>Actinomycetota</taxon>
        <taxon>Actinomycetes</taxon>
        <taxon>Pseudonocardiales</taxon>
        <taxon>Pseudonocardiaceae</taxon>
        <taxon>Pseudonocardia</taxon>
    </lineage>
</organism>
<dbReference type="SMART" id="SM00345">
    <property type="entry name" value="HTH_GNTR"/>
    <property type="match status" value="1"/>
</dbReference>
<evidence type="ECO:0000313" key="5">
    <source>
        <dbReference type="EMBL" id="GAA1380861.1"/>
    </source>
</evidence>
<dbReference type="SUPFAM" id="SSF48008">
    <property type="entry name" value="GntR ligand-binding domain-like"/>
    <property type="match status" value="1"/>
</dbReference>
<dbReference type="InterPro" id="IPR008920">
    <property type="entry name" value="TF_FadR/GntR_C"/>
</dbReference>
<dbReference type="InterPro" id="IPR000524">
    <property type="entry name" value="Tscrpt_reg_HTH_GntR"/>
</dbReference>
<dbReference type="CDD" id="cd07377">
    <property type="entry name" value="WHTH_GntR"/>
    <property type="match status" value="1"/>
</dbReference>
<dbReference type="Pfam" id="PF07729">
    <property type="entry name" value="FCD"/>
    <property type="match status" value="1"/>
</dbReference>
<dbReference type="Gene3D" id="1.20.120.530">
    <property type="entry name" value="GntR ligand-binding domain-like"/>
    <property type="match status" value="1"/>
</dbReference>